<organism evidence="4 5">
    <name type="scientific">Acrobeloides nanus</name>
    <dbReference type="NCBI Taxonomy" id="290746"/>
    <lineage>
        <taxon>Eukaryota</taxon>
        <taxon>Metazoa</taxon>
        <taxon>Ecdysozoa</taxon>
        <taxon>Nematoda</taxon>
        <taxon>Chromadorea</taxon>
        <taxon>Rhabditida</taxon>
        <taxon>Tylenchina</taxon>
        <taxon>Cephalobomorpha</taxon>
        <taxon>Cephaloboidea</taxon>
        <taxon>Cephalobidae</taxon>
        <taxon>Acrobeloides</taxon>
    </lineage>
</organism>
<keyword evidence="4" id="KW-1185">Reference proteome</keyword>
<feature type="compositionally biased region" description="Polar residues" evidence="2">
    <location>
        <begin position="1299"/>
        <end position="1314"/>
    </location>
</feature>
<reference evidence="5" key="1">
    <citation type="submission" date="2022-11" db="UniProtKB">
        <authorList>
            <consortium name="WormBaseParasite"/>
        </authorList>
    </citation>
    <scope>IDENTIFICATION</scope>
</reference>
<feature type="compositionally biased region" description="Acidic residues" evidence="2">
    <location>
        <begin position="982"/>
        <end position="992"/>
    </location>
</feature>
<sequence>MLRQYSTKGIQNFDLSTSKKDFSSSTTIIGSGENCDIVIKGKNVAERHALIEYHPLTRSYWLRDLGTLGGTTCNGKSLYGMVEMNSADVLQFADSAPYVFELPTVQPSPKKEKWHSQRIGHSRCTDEIPSDPLVLPVVGSKIVPRANEERFMKQFSMSSNKKLCQQRRESELYKNILPEVQDSSSSGQMIKEELSINIRPISSKARIRRSISLHRPSLRDDFKIDRLPRRLFRNDRASFSSMANKQDTPSSGNSSAGEIKEFKYPRLSLTKEENSIESPRTPIGSQLLRRIVRLQDSSSSGQMIKEELSINIRPISSKARIRRSISLHRPSLRDDFKIDRLPRRLFRNDRASFSSMANKQDTPSSGNSSAGEIKEFKYPRLSLTKEENSIESPRTPIGSQLLRRIVRLQDELHRRDLEIEKLKENALLPSNSGERVKHHLDEYRNALAKAQLDNEKLRAILELNAPNMPGEWITQHNERVKNSETELLVKDLIIQTFFSVCYEQLDELAQNLSNTPMRDYADTFLEIIKSLQDPFSFRLMEINTKCGQIFDKQKFSDSQRQKLYEQFDLFLKGNIHPVSKSLDIFFPVLKDAVTIARESVRACAVFSQWSREMGDQVMSDGLNWELLVYKVDDLHIRFRETNLAKHWLLPSLIPLFKTLALEHKKHNVETKERELKQKYDLQQTEEKVSNLIILVEEQKAELAKGQYEIENYQQQNQELKAELQKITQEFEKVSKYEKEVKRPLQKITQEFEKVSKYEKEVRKLEEENKTLRKEKQELEDELTSEVEQLQERLRIASEPIITKLLARHDSSSSTSGLPRLTKAQSVPKIQLEDRSATPSEVSRGETPDQIHDLIDEHFAHAQPLSPISSVDTEENAESPNLDIEEQVEGDGEAKKREQRSVSEEPENEELHMDAINEPEEIILSTTPEEPSEIPETPEEVHQTSHDDQKQPENPEVSDKILNQQEREQVQEKSDEDKQVEEISNEISEEPIDSLETVENIEKMEQIPENQEEAHAEKLDEHIELTETPADQLQETPETVLDDQVTTGPKDVPEDPIETPIARETHVTVQEPSTETVEPHLVMIDCGDNLVVVEEESDAIASAPEDRPAEIVNLDEEAIEESDQLQDSPESPSAHEHESPSTQDHESLLAQEHESPSALEQESLPAQEHESPSVHDHESLSAQEHESPSAHEHKSPSTQDHESLLAQEHESPSALEHESLPAQEHESPSVHDQESLSAQEHESPSVHEHESPSAHEHESSLAHDHDQVGESDTDHSEDEESIKDHGDVEEDEAQVKRTSRQVSEDQQVETQSQEAMSEPVETIEDIETPNEPLHEISRAQEIEELSEPQETEKVDKLEETPANVQEPPKVEEAHEPQVSEVVEEPPEDTKILNHVEETESPRESNEDVDEIISNENIITNEDKSPSPVETSRIDELEEQLSKTEEDYQHHQVGDSATDHSEDEDSDEDFRRAEGGVSSQRVSRQASMDQKPEHHEALDGYKVEPHNESQNGETETPEASEAHLGPQEVPSEASEAHLGPQEVSSEAAETHLEPQEVRPEAAEAHLEPQEVPPEAAEAHLEPQEVPSEASEAHLGPQEVSSEAAETHLEPQEVPSEATETHLEPQEVPSVPSEAAETHLEPQEVRPEAAEAHLEPQEVPPKAAEAHLEPQEVPPEAAEAHLEPQEVPLEASEAHLEPQEVPPEAAEAHLEPQEVPVEQTLPTPPESIQPLEDLHINGVHMQIRPRKSVSSTDGEKPPLPRRNSKKSEIASKLPRLDTNLPQPKKSTRRTRSRQNSKDQTSPGRKISSPIDAIRGNHIEVINAPRGEIGRRDRARSARNRTREGPLPAPRPRRASEDVLASPTVVKEVNVLDTQQLEQNNIHETEKELHPSQAEVDSQENLENQEKSEPQATPPVQEDQHMPNHFNIDPRLSIDTVIKPIYDDEISDHEHSMPGSPNVTSEESIHPAETDDETIMSTDRGEGNLNVVNGLGVPLRETMHSRIENREEDEGRPDSDEVEKVVNTTENEKFDTTATEQPKFNPVQKWHEIDEFWQLVFTLAKMLSLDLPTTLNDPDQDETHRRRNAIDLLLLELENKLNKKRQQSASSKKSSKKNSKTSKASENGIPEETRIASVGDEDVFFDENDPEVHKAAETIQKQWRKSRLVQR</sequence>
<feature type="compositionally biased region" description="Basic and acidic residues" evidence="2">
    <location>
        <begin position="1367"/>
        <end position="1376"/>
    </location>
</feature>
<dbReference type="SMART" id="SM00240">
    <property type="entry name" value="FHA"/>
    <property type="match status" value="1"/>
</dbReference>
<feature type="region of interest" description="Disordered" evidence="2">
    <location>
        <begin position="1094"/>
        <end position="1858"/>
    </location>
</feature>
<feature type="compositionally biased region" description="Polar residues" evidence="2">
    <location>
        <begin position="1066"/>
        <end position="1075"/>
    </location>
</feature>
<feature type="compositionally biased region" description="Basic and acidic residues" evidence="2">
    <location>
        <begin position="999"/>
        <end position="1024"/>
    </location>
</feature>
<feature type="domain" description="FHA" evidence="3">
    <location>
        <begin position="27"/>
        <end position="78"/>
    </location>
</feature>
<proteinExistence type="predicted"/>
<feature type="compositionally biased region" description="Basic and acidic residues" evidence="2">
    <location>
        <begin position="1633"/>
        <end position="1653"/>
    </location>
</feature>
<feature type="region of interest" description="Disordered" evidence="2">
    <location>
        <begin position="352"/>
        <end position="373"/>
    </location>
</feature>
<feature type="region of interest" description="Disordered" evidence="2">
    <location>
        <begin position="806"/>
        <end position="1079"/>
    </location>
</feature>
<evidence type="ECO:0000313" key="5">
    <source>
        <dbReference type="WBParaSite" id="ACRNAN_Path_651.g2445.t2"/>
    </source>
</evidence>
<feature type="compositionally biased region" description="Basic and acidic residues" evidence="2">
    <location>
        <begin position="1430"/>
        <end position="1458"/>
    </location>
</feature>
<evidence type="ECO:0000256" key="1">
    <source>
        <dbReference type="SAM" id="Coils"/>
    </source>
</evidence>
<dbReference type="Proteomes" id="UP000887540">
    <property type="component" value="Unplaced"/>
</dbReference>
<feature type="compositionally biased region" description="Basic and acidic residues" evidence="2">
    <location>
        <begin position="1349"/>
        <end position="1358"/>
    </location>
</feature>
<feature type="compositionally biased region" description="Basic and acidic residues" evidence="2">
    <location>
        <begin position="938"/>
        <end position="980"/>
    </location>
</feature>
<dbReference type="CDD" id="cd00060">
    <property type="entry name" value="FHA"/>
    <property type="match status" value="1"/>
</dbReference>
<keyword evidence="1" id="KW-0175">Coiled coil</keyword>
<feature type="compositionally biased region" description="Acidic residues" evidence="2">
    <location>
        <begin position="1112"/>
        <end position="1123"/>
    </location>
</feature>
<evidence type="ECO:0000313" key="4">
    <source>
        <dbReference type="Proteomes" id="UP000887540"/>
    </source>
</evidence>
<feature type="coiled-coil region" evidence="1">
    <location>
        <begin position="681"/>
        <end position="792"/>
    </location>
</feature>
<feature type="compositionally biased region" description="Basic and acidic residues" evidence="2">
    <location>
        <begin position="1331"/>
        <end position="1340"/>
    </location>
</feature>
<feature type="compositionally biased region" description="Basic and acidic residues" evidence="2">
    <location>
        <begin position="1877"/>
        <end position="1886"/>
    </location>
</feature>
<dbReference type="Pfam" id="PF00498">
    <property type="entry name" value="FHA"/>
    <property type="match status" value="1"/>
</dbReference>
<dbReference type="WBParaSite" id="ACRNAN_Path_651.g2445.t2">
    <property type="protein sequence ID" value="ACRNAN_Path_651.g2445.t2"/>
    <property type="gene ID" value="ACRNAN_Path_651.g2445"/>
</dbReference>
<feature type="compositionally biased region" description="Basic and acidic residues" evidence="2">
    <location>
        <begin position="1166"/>
        <end position="1273"/>
    </location>
</feature>
<feature type="compositionally biased region" description="Basic and acidic residues" evidence="2">
    <location>
        <begin position="1824"/>
        <end position="1840"/>
    </location>
</feature>
<feature type="compositionally biased region" description="Polar residues" evidence="2">
    <location>
        <begin position="352"/>
        <end position="370"/>
    </location>
</feature>
<feature type="compositionally biased region" description="Basic and acidic residues" evidence="2">
    <location>
        <begin position="1386"/>
        <end position="1404"/>
    </location>
</feature>
<feature type="compositionally biased region" description="Basic and acidic residues" evidence="2">
    <location>
        <begin position="842"/>
        <end position="859"/>
    </location>
</feature>
<feature type="compositionally biased region" description="Polar residues" evidence="2">
    <location>
        <begin position="1475"/>
        <end position="1486"/>
    </location>
</feature>
<evidence type="ECO:0000259" key="3">
    <source>
        <dbReference type="PROSITE" id="PS50006"/>
    </source>
</evidence>
<feature type="region of interest" description="Disordered" evidence="2">
    <location>
        <begin position="238"/>
        <end position="259"/>
    </location>
</feature>
<name>A0A914C9L4_9BILA</name>
<dbReference type="InterPro" id="IPR008984">
    <property type="entry name" value="SMAD_FHA_dom_sf"/>
</dbReference>
<feature type="region of interest" description="Disordered" evidence="2">
    <location>
        <begin position="2094"/>
        <end position="2134"/>
    </location>
</feature>
<feature type="compositionally biased region" description="Basic and acidic residues" evidence="2">
    <location>
        <begin position="1546"/>
        <end position="1566"/>
    </location>
</feature>
<feature type="compositionally biased region" description="Basic and acidic residues" evidence="2">
    <location>
        <begin position="1132"/>
        <end position="1154"/>
    </location>
</feature>
<feature type="region of interest" description="Disordered" evidence="2">
    <location>
        <begin position="1872"/>
        <end position="1928"/>
    </location>
</feature>
<dbReference type="PROSITE" id="PS50006">
    <property type="entry name" value="FHA_DOMAIN"/>
    <property type="match status" value="1"/>
</dbReference>
<feature type="compositionally biased region" description="Basic and acidic residues" evidence="2">
    <location>
        <begin position="1488"/>
        <end position="1505"/>
    </location>
</feature>
<evidence type="ECO:0000256" key="2">
    <source>
        <dbReference type="SAM" id="MobiDB-lite"/>
    </source>
</evidence>
<feature type="compositionally biased region" description="Acidic residues" evidence="2">
    <location>
        <begin position="871"/>
        <end position="890"/>
    </location>
</feature>
<feature type="coiled-coil region" evidence="1">
    <location>
        <begin position="405"/>
        <end position="460"/>
    </location>
</feature>
<feature type="compositionally biased region" description="Acidic residues" evidence="2">
    <location>
        <begin position="1274"/>
        <end position="1291"/>
    </location>
</feature>
<dbReference type="SUPFAM" id="SSF49879">
    <property type="entry name" value="SMAD/FHA domain"/>
    <property type="match status" value="1"/>
</dbReference>
<dbReference type="InterPro" id="IPR000253">
    <property type="entry name" value="FHA_dom"/>
</dbReference>
<accession>A0A914C9L4</accession>
<feature type="compositionally biased region" description="Basic and acidic residues" evidence="2">
    <location>
        <begin position="891"/>
        <end position="914"/>
    </location>
</feature>
<protein>
    <submittedName>
        <fullName evidence="5">FHA domain-containing protein</fullName>
    </submittedName>
</protein>
<dbReference type="Gene3D" id="2.60.200.20">
    <property type="match status" value="1"/>
</dbReference>
<feature type="compositionally biased region" description="Basic residues" evidence="2">
    <location>
        <begin position="1782"/>
        <end position="1791"/>
    </location>
</feature>
<feature type="compositionally biased region" description="Polar residues" evidence="2">
    <location>
        <begin position="238"/>
        <end position="256"/>
    </location>
</feature>